<dbReference type="InterPro" id="IPR019587">
    <property type="entry name" value="Polyketide_cyclase/dehydratase"/>
</dbReference>
<dbReference type="InterPro" id="IPR023393">
    <property type="entry name" value="START-like_dom_sf"/>
</dbReference>
<organism evidence="1 2">
    <name type="scientific">Mycolicibacterium fluoranthenivorans</name>
    <dbReference type="NCBI Taxonomy" id="258505"/>
    <lineage>
        <taxon>Bacteria</taxon>
        <taxon>Bacillati</taxon>
        <taxon>Actinomycetota</taxon>
        <taxon>Actinomycetes</taxon>
        <taxon>Mycobacteriales</taxon>
        <taxon>Mycobacteriaceae</taxon>
        <taxon>Mycolicibacterium</taxon>
    </lineage>
</organism>
<gene>
    <name evidence="1" type="ORF">SAMN02799620_04769</name>
</gene>
<dbReference type="SUPFAM" id="SSF55961">
    <property type="entry name" value="Bet v1-like"/>
    <property type="match status" value="1"/>
</dbReference>
<evidence type="ECO:0000313" key="1">
    <source>
        <dbReference type="EMBL" id="SCX29178.1"/>
    </source>
</evidence>
<dbReference type="AlphaFoldDB" id="A0A1G4WTM4"/>
<dbReference type="Pfam" id="PF10604">
    <property type="entry name" value="Polyketide_cyc2"/>
    <property type="match status" value="1"/>
</dbReference>
<proteinExistence type="predicted"/>
<dbReference type="CDD" id="cd07812">
    <property type="entry name" value="SRPBCC"/>
    <property type="match status" value="1"/>
</dbReference>
<dbReference type="Gene3D" id="3.30.530.20">
    <property type="match status" value="1"/>
</dbReference>
<dbReference type="RefSeq" id="WP_090362099.1">
    <property type="nucleotide sequence ID" value="NZ_FMUB01000010.1"/>
</dbReference>
<reference evidence="2" key="1">
    <citation type="submission" date="2016-10" db="EMBL/GenBank/DDBJ databases">
        <authorList>
            <person name="Varghese N."/>
            <person name="Submissions S."/>
        </authorList>
    </citation>
    <scope>NUCLEOTIDE SEQUENCE [LARGE SCALE GENOMIC DNA]</scope>
    <source>
        <strain evidence="2">UNC267MFSha1.1M11</strain>
    </source>
</reference>
<evidence type="ECO:0000313" key="2">
    <source>
        <dbReference type="Proteomes" id="UP000199707"/>
    </source>
</evidence>
<dbReference type="EMBL" id="FMUB01000010">
    <property type="protein sequence ID" value="SCX29178.1"/>
    <property type="molecule type" value="Genomic_DNA"/>
</dbReference>
<dbReference type="Proteomes" id="UP000199707">
    <property type="component" value="Unassembled WGS sequence"/>
</dbReference>
<sequence>METSGPAAAGADVTIAASPEAVYALITDLQTMATLAEETHAMEWVTGNAAAPGAVFKGHNRNGSKKWTTKCTVTAAEPGRTFAFDVKSTGLPIAHWRYDITATDGGCTVTEQTWDRRPGWFKPLAGLATGVSDRDTANAEHIKVTLARLKAKAEG</sequence>
<protein>
    <submittedName>
        <fullName evidence="1">Polyketide cyclase / dehydrase and lipid transport</fullName>
    </submittedName>
</protein>
<accession>A0A1G4WTM4</accession>
<dbReference type="STRING" id="1502745.SAMN02799620_04769"/>
<name>A0A1G4WTM4_9MYCO</name>